<dbReference type="CDD" id="cd07377">
    <property type="entry name" value="WHTH_GntR"/>
    <property type="match status" value="1"/>
</dbReference>
<dbReference type="InterPro" id="IPR000524">
    <property type="entry name" value="Tscrpt_reg_HTH_GntR"/>
</dbReference>
<evidence type="ECO:0000259" key="4">
    <source>
        <dbReference type="PROSITE" id="PS50949"/>
    </source>
</evidence>
<dbReference type="SMART" id="SM00895">
    <property type="entry name" value="FCD"/>
    <property type="match status" value="1"/>
</dbReference>
<dbReference type="RefSeq" id="WP_084754374.1">
    <property type="nucleotide sequence ID" value="NZ_FRAP01000002.1"/>
</dbReference>
<keyword evidence="1" id="KW-0805">Transcription regulation</keyword>
<dbReference type="InterPro" id="IPR036388">
    <property type="entry name" value="WH-like_DNA-bd_sf"/>
</dbReference>
<sequence length="227" mass="25277">MSDPAIDPTRRLTPQIAFRIRQMIMSGEVRGNAPLRTEHLAARFGVSATPVREALMALSSEGLVEARPGRGFRVVQMSRQDLLDIYDAHAYLAGELAARAAQQLTDAEIDELHSLQEQFAAATRCGDPAAEGIEWELHALINRAARTNRLQWLVRLTIRHAPFWAWSSVAGWAQAAPEDHLPLLRALRHRNPRAARDAMTAHIRNAGELLADHLTERGILADEPIDR</sequence>
<keyword evidence="3" id="KW-0804">Transcription</keyword>
<dbReference type="InterPro" id="IPR036390">
    <property type="entry name" value="WH_DNA-bd_sf"/>
</dbReference>
<dbReference type="Pfam" id="PF07729">
    <property type="entry name" value="FCD"/>
    <property type="match status" value="1"/>
</dbReference>
<dbReference type="SMART" id="SM00345">
    <property type="entry name" value="HTH_GNTR"/>
    <property type="match status" value="1"/>
</dbReference>
<dbReference type="Gene3D" id="1.10.10.10">
    <property type="entry name" value="Winged helix-like DNA-binding domain superfamily/Winged helix DNA-binding domain"/>
    <property type="match status" value="1"/>
</dbReference>
<evidence type="ECO:0000313" key="6">
    <source>
        <dbReference type="Proteomes" id="UP000184363"/>
    </source>
</evidence>
<gene>
    <name evidence="5" type="ORF">SAMN05443637_102405</name>
</gene>
<evidence type="ECO:0000256" key="1">
    <source>
        <dbReference type="ARBA" id="ARBA00023015"/>
    </source>
</evidence>
<dbReference type="PANTHER" id="PTHR43537">
    <property type="entry name" value="TRANSCRIPTIONAL REGULATOR, GNTR FAMILY"/>
    <property type="match status" value="1"/>
</dbReference>
<proteinExistence type="predicted"/>
<organism evidence="5 6">
    <name type="scientific">Pseudonocardia thermophila</name>
    <dbReference type="NCBI Taxonomy" id="1848"/>
    <lineage>
        <taxon>Bacteria</taxon>
        <taxon>Bacillati</taxon>
        <taxon>Actinomycetota</taxon>
        <taxon>Actinomycetes</taxon>
        <taxon>Pseudonocardiales</taxon>
        <taxon>Pseudonocardiaceae</taxon>
        <taxon>Pseudonocardia</taxon>
    </lineage>
</organism>
<dbReference type="SUPFAM" id="SSF48008">
    <property type="entry name" value="GntR ligand-binding domain-like"/>
    <property type="match status" value="1"/>
</dbReference>
<dbReference type="SUPFAM" id="SSF46785">
    <property type="entry name" value="Winged helix' DNA-binding domain"/>
    <property type="match status" value="1"/>
</dbReference>
<accession>A0A1M6PQS6</accession>
<keyword evidence="2 5" id="KW-0238">DNA-binding</keyword>
<dbReference type="Pfam" id="PF00392">
    <property type="entry name" value="GntR"/>
    <property type="match status" value="1"/>
</dbReference>
<dbReference type="GO" id="GO:0003700">
    <property type="term" value="F:DNA-binding transcription factor activity"/>
    <property type="evidence" value="ECO:0007669"/>
    <property type="project" value="InterPro"/>
</dbReference>
<name>A0A1M6PQS6_PSETH</name>
<evidence type="ECO:0000256" key="3">
    <source>
        <dbReference type="ARBA" id="ARBA00023163"/>
    </source>
</evidence>
<dbReference type="AlphaFoldDB" id="A0A1M6PQS6"/>
<dbReference type="PANTHER" id="PTHR43537:SF24">
    <property type="entry name" value="GLUCONATE OPERON TRANSCRIPTIONAL REPRESSOR"/>
    <property type="match status" value="1"/>
</dbReference>
<dbReference type="Gene3D" id="1.20.120.530">
    <property type="entry name" value="GntR ligand-binding domain-like"/>
    <property type="match status" value="1"/>
</dbReference>
<dbReference type="OrthoDB" id="3864082at2"/>
<dbReference type="PROSITE" id="PS50949">
    <property type="entry name" value="HTH_GNTR"/>
    <property type="match status" value="1"/>
</dbReference>
<dbReference type="STRING" id="1848.SAMN05443637_102405"/>
<keyword evidence="6" id="KW-1185">Reference proteome</keyword>
<feature type="domain" description="HTH gntR-type" evidence="4">
    <location>
        <begin position="10"/>
        <end position="77"/>
    </location>
</feature>
<dbReference type="EMBL" id="FRAP01000002">
    <property type="protein sequence ID" value="SHK10252.1"/>
    <property type="molecule type" value="Genomic_DNA"/>
</dbReference>
<evidence type="ECO:0000313" key="5">
    <source>
        <dbReference type="EMBL" id="SHK10252.1"/>
    </source>
</evidence>
<evidence type="ECO:0000256" key="2">
    <source>
        <dbReference type="ARBA" id="ARBA00023125"/>
    </source>
</evidence>
<reference evidence="5 6" key="1">
    <citation type="submission" date="2016-11" db="EMBL/GenBank/DDBJ databases">
        <authorList>
            <person name="Jaros S."/>
            <person name="Januszkiewicz K."/>
            <person name="Wedrychowicz H."/>
        </authorList>
    </citation>
    <scope>NUCLEOTIDE SEQUENCE [LARGE SCALE GENOMIC DNA]</scope>
    <source>
        <strain evidence="5 6">DSM 43832</strain>
    </source>
</reference>
<protein>
    <submittedName>
        <fullName evidence="5">DNA-binding transcriptional regulator, GntR family</fullName>
    </submittedName>
</protein>
<dbReference type="GO" id="GO:0003677">
    <property type="term" value="F:DNA binding"/>
    <property type="evidence" value="ECO:0007669"/>
    <property type="project" value="UniProtKB-KW"/>
</dbReference>
<dbReference type="InterPro" id="IPR008920">
    <property type="entry name" value="TF_FadR/GntR_C"/>
</dbReference>
<dbReference type="InterPro" id="IPR011711">
    <property type="entry name" value="GntR_C"/>
</dbReference>
<dbReference type="Proteomes" id="UP000184363">
    <property type="component" value="Unassembled WGS sequence"/>
</dbReference>